<evidence type="ECO:0000313" key="1">
    <source>
        <dbReference type="EMBL" id="OJF71232.1"/>
    </source>
</evidence>
<evidence type="ECO:0000313" key="2">
    <source>
        <dbReference type="Proteomes" id="UP000182015"/>
    </source>
</evidence>
<comment type="caution">
    <text evidence="1">The sequence shown here is derived from an EMBL/GenBank/DDBJ whole genome shotgun (WGS) entry which is preliminary data.</text>
</comment>
<keyword evidence="2" id="KW-1185">Reference proteome</keyword>
<dbReference type="EMBL" id="LZDD01000003">
    <property type="protein sequence ID" value="OJF71232.1"/>
    <property type="molecule type" value="Genomic_DNA"/>
</dbReference>
<name>A0A1L8MKC4_9STRE</name>
<accession>A0A1L8MKC4</accession>
<sequence>MKECKLSNKIPKYGFSVDGLNFEPLSSEVSHDISTPEMVTIPKSEYELLIEIKDYFIGGNE</sequence>
<dbReference type="STRING" id="1856638.A9Q68_08520"/>
<organism evidence="1 2">
    <name type="scientific">Streptococcus bovimastitidis</name>
    <dbReference type="NCBI Taxonomy" id="1856638"/>
    <lineage>
        <taxon>Bacteria</taxon>
        <taxon>Bacillati</taxon>
        <taxon>Bacillota</taxon>
        <taxon>Bacilli</taxon>
        <taxon>Lactobacillales</taxon>
        <taxon>Streptococcaceae</taxon>
        <taxon>Streptococcus</taxon>
    </lineage>
</organism>
<gene>
    <name evidence="1" type="ORF">A9Q68_08520</name>
</gene>
<dbReference type="RefSeq" id="WP_071794295.1">
    <property type="nucleotide sequence ID" value="NZ_LZDD01000003.1"/>
</dbReference>
<reference evidence="2" key="1">
    <citation type="submission" date="2016-06" db="EMBL/GenBank/DDBJ databases">
        <authorList>
            <person name="de Vries S.P.W."/>
            <person name="Hadjirin N.F."/>
            <person name="Lay E.M."/>
            <person name="Zadoks R.N."/>
            <person name="Peacock S.J."/>
            <person name="Parkhill J."/>
            <person name="Grant A.J."/>
            <person name="Mcdougall S."/>
            <person name="Holmes M.A."/>
        </authorList>
    </citation>
    <scope>NUCLEOTIDE SEQUENCE [LARGE SCALE GENOMIC DNA]</scope>
    <source>
        <strain evidence="2">NZ1587</strain>
    </source>
</reference>
<dbReference type="AlphaFoldDB" id="A0A1L8MKC4"/>
<protein>
    <submittedName>
        <fullName evidence="1">Uncharacterized protein</fullName>
    </submittedName>
</protein>
<dbReference type="Proteomes" id="UP000182015">
    <property type="component" value="Unassembled WGS sequence"/>
</dbReference>
<proteinExistence type="predicted"/>